<feature type="transmembrane region" description="Helical" evidence="14">
    <location>
        <begin position="368"/>
        <end position="386"/>
    </location>
</feature>
<feature type="transmembrane region" description="Helical" evidence="14">
    <location>
        <begin position="31"/>
        <end position="52"/>
    </location>
</feature>
<accession>A0ABM5M0I7</accession>
<evidence type="ECO:0000256" key="4">
    <source>
        <dbReference type="ARBA" id="ARBA00022449"/>
    </source>
</evidence>
<dbReference type="InterPro" id="IPR003918">
    <property type="entry name" value="NADH_UbQ_OxRdtase"/>
</dbReference>
<keyword evidence="9" id="KW-0915">Sodium</keyword>
<gene>
    <name evidence="16" type="ordered locus">BATR1942_13665</name>
</gene>
<dbReference type="EC" id="1.6.5.3" evidence="16"/>
<keyword evidence="10" id="KW-0406">Ion transport</keyword>
<evidence type="ECO:0000313" key="17">
    <source>
        <dbReference type="Proteomes" id="UP000006867"/>
    </source>
</evidence>
<keyword evidence="17" id="KW-1185">Reference proteome</keyword>
<dbReference type="InterPro" id="IPR004775">
    <property type="entry name" value="MnhD1"/>
</dbReference>
<evidence type="ECO:0000256" key="5">
    <source>
        <dbReference type="ARBA" id="ARBA00022475"/>
    </source>
</evidence>
<evidence type="ECO:0000256" key="2">
    <source>
        <dbReference type="ARBA" id="ARBA00005346"/>
    </source>
</evidence>
<dbReference type="RefSeq" id="WP_003327159.1">
    <property type="nucleotide sequence ID" value="NC_014639.1"/>
</dbReference>
<feature type="transmembrane region" description="Helical" evidence="14">
    <location>
        <begin position="72"/>
        <end position="95"/>
    </location>
</feature>
<feature type="transmembrane region" description="Helical" evidence="14">
    <location>
        <begin position="240"/>
        <end position="263"/>
    </location>
</feature>
<evidence type="ECO:0000256" key="14">
    <source>
        <dbReference type="SAM" id="Phobius"/>
    </source>
</evidence>
<dbReference type="NCBIfam" id="TIGR00944">
    <property type="entry name" value="2a6301s04"/>
    <property type="match status" value="1"/>
</dbReference>
<evidence type="ECO:0000256" key="7">
    <source>
        <dbReference type="ARBA" id="ARBA00022781"/>
    </source>
</evidence>
<evidence type="ECO:0000256" key="11">
    <source>
        <dbReference type="ARBA" id="ARBA00023136"/>
    </source>
</evidence>
<feature type="transmembrane region" description="Helical" evidence="14">
    <location>
        <begin position="132"/>
        <end position="151"/>
    </location>
</feature>
<dbReference type="Proteomes" id="UP000006867">
    <property type="component" value="Chromosome"/>
</dbReference>
<name>A0ABM5M0I7_BACA1</name>
<evidence type="ECO:0000259" key="15">
    <source>
        <dbReference type="Pfam" id="PF00361"/>
    </source>
</evidence>
<dbReference type="InterPro" id="IPR001750">
    <property type="entry name" value="ND/Mrp_TM"/>
</dbReference>
<keyword evidence="3" id="KW-0813">Transport</keyword>
<proteinExistence type="inferred from homology"/>
<dbReference type="InterPro" id="IPR050586">
    <property type="entry name" value="CPA3_Na-H_Antiporter_D"/>
</dbReference>
<feature type="transmembrane region" description="Helical" evidence="14">
    <location>
        <begin position="203"/>
        <end position="228"/>
    </location>
</feature>
<keyword evidence="5" id="KW-1003">Cell membrane</keyword>
<feature type="transmembrane region" description="Helical" evidence="14">
    <location>
        <begin position="275"/>
        <end position="293"/>
    </location>
</feature>
<feature type="transmembrane region" description="Helical" evidence="14">
    <location>
        <begin position="6"/>
        <end position="22"/>
    </location>
</feature>
<keyword evidence="16" id="KW-0560">Oxidoreductase</keyword>
<evidence type="ECO:0000256" key="1">
    <source>
        <dbReference type="ARBA" id="ARBA00004651"/>
    </source>
</evidence>
<evidence type="ECO:0000256" key="10">
    <source>
        <dbReference type="ARBA" id="ARBA00023065"/>
    </source>
</evidence>
<evidence type="ECO:0000256" key="3">
    <source>
        <dbReference type="ARBA" id="ARBA00022448"/>
    </source>
</evidence>
<evidence type="ECO:0000313" key="16">
    <source>
        <dbReference type="EMBL" id="ADP33655.1"/>
    </source>
</evidence>
<feature type="transmembrane region" description="Helical" evidence="14">
    <location>
        <begin position="300"/>
        <end position="323"/>
    </location>
</feature>
<dbReference type="PRINTS" id="PR01437">
    <property type="entry name" value="NUOXDRDTASE4"/>
</dbReference>
<protein>
    <submittedName>
        <fullName evidence="16">Monovalent cation/H+ antiporter subunit D</fullName>
        <ecNumber evidence="16">1.6.5.3</ecNumber>
    </submittedName>
</protein>
<feature type="transmembrane region" description="Helical" evidence="14">
    <location>
        <begin position="406"/>
        <end position="426"/>
    </location>
</feature>
<feature type="domain" description="NADH:quinone oxidoreductase/Mrp antiporter transmembrane" evidence="15">
    <location>
        <begin position="127"/>
        <end position="416"/>
    </location>
</feature>
<dbReference type="EMBL" id="CP002207">
    <property type="protein sequence ID" value="ADP33655.1"/>
    <property type="molecule type" value="Genomic_DNA"/>
</dbReference>
<evidence type="ECO:0000256" key="8">
    <source>
        <dbReference type="ARBA" id="ARBA00022989"/>
    </source>
</evidence>
<dbReference type="Pfam" id="PF00361">
    <property type="entry name" value="Proton_antipo_M"/>
    <property type="match status" value="1"/>
</dbReference>
<dbReference type="NCBIfam" id="NF009306">
    <property type="entry name" value="PRK12663.1"/>
    <property type="match status" value="1"/>
</dbReference>
<keyword evidence="11 14" id="KW-0472">Membrane</keyword>
<feature type="transmembrane region" description="Helical" evidence="14">
    <location>
        <begin position="107"/>
        <end position="126"/>
    </location>
</feature>
<dbReference type="PANTHER" id="PTHR42703">
    <property type="entry name" value="NADH DEHYDROGENASE"/>
    <property type="match status" value="1"/>
</dbReference>
<comment type="subcellular location">
    <subcellularLocation>
        <location evidence="1">Cell membrane</location>
        <topology evidence="1">Multi-pass membrane protein</topology>
    </subcellularLocation>
    <subcellularLocation>
        <location evidence="13">Membrane</location>
        <topology evidence="13">Multi-pass membrane protein</topology>
    </subcellularLocation>
</comment>
<evidence type="ECO:0000256" key="9">
    <source>
        <dbReference type="ARBA" id="ARBA00023053"/>
    </source>
</evidence>
<comment type="similarity">
    <text evidence="2">Belongs to the CPA3 antiporters (TC 2.A.63) subunit D family.</text>
</comment>
<keyword evidence="12" id="KW-0739">Sodium transport</keyword>
<evidence type="ECO:0000256" key="12">
    <source>
        <dbReference type="ARBA" id="ARBA00023201"/>
    </source>
</evidence>
<dbReference type="NCBIfam" id="NF005818">
    <property type="entry name" value="PRK07691.1"/>
    <property type="match status" value="1"/>
</dbReference>
<keyword evidence="8 14" id="KW-1133">Transmembrane helix</keyword>
<organism evidence="16 17">
    <name type="scientific">Bacillus atrophaeus (strain 1942)</name>
    <dbReference type="NCBI Taxonomy" id="720555"/>
    <lineage>
        <taxon>Bacteria</taxon>
        <taxon>Bacillati</taxon>
        <taxon>Bacillota</taxon>
        <taxon>Bacilli</taxon>
        <taxon>Bacillales</taxon>
        <taxon>Bacillaceae</taxon>
        <taxon>Bacillus</taxon>
    </lineage>
</organism>
<feature type="transmembrane region" description="Helical" evidence="14">
    <location>
        <begin position="335"/>
        <end position="356"/>
    </location>
</feature>
<reference evidence="16 17" key="1">
    <citation type="journal article" date="2011" name="Front. Microbiol.">
        <title>Genomic signatures of strain selection and enhancement in Bacillus atrophaeus var. globigii, a historical biowarfare simulant.</title>
        <authorList>
            <person name="Gibbons H.S."/>
            <person name="Broomall S.M."/>
            <person name="McNew L.A."/>
            <person name="Daligault H."/>
            <person name="Chapman C."/>
            <person name="Bruce D."/>
            <person name="Karavis M."/>
            <person name="Krepps M."/>
            <person name="McGregor P.A."/>
            <person name="Hong C."/>
            <person name="Park K.H."/>
            <person name="Akmal A."/>
            <person name="Feldman A."/>
            <person name="Lin J.S."/>
            <person name="Chang W.E."/>
            <person name="Higgs B.W."/>
            <person name="Demirev P."/>
            <person name="Lindquist J."/>
            <person name="Liem A."/>
            <person name="Fochler E."/>
            <person name="Read T.D."/>
            <person name="Tapia R."/>
            <person name="Johnson S."/>
            <person name="Bishop-Lilly K.A."/>
            <person name="Detter C."/>
            <person name="Han C."/>
            <person name="Sozhamannan S."/>
            <person name="Rosenzweig C.N."/>
            <person name="Skowronski E.W."/>
        </authorList>
    </citation>
    <scope>NUCLEOTIDE SEQUENCE [LARGE SCALE GENOMIC DNA]</scope>
    <source>
        <strain evidence="16 17">1942</strain>
    </source>
</reference>
<dbReference type="PANTHER" id="PTHR42703:SF1">
    <property type="entry name" value="NA(+)_H(+) ANTIPORTER SUBUNIT D1"/>
    <property type="match status" value="1"/>
</dbReference>
<dbReference type="GO" id="GO:0016491">
    <property type="term" value="F:oxidoreductase activity"/>
    <property type="evidence" value="ECO:0007669"/>
    <property type="project" value="UniProtKB-KW"/>
</dbReference>
<keyword evidence="6 13" id="KW-0812">Transmembrane</keyword>
<evidence type="ECO:0000256" key="6">
    <source>
        <dbReference type="ARBA" id="ARBA00022692"/>
    </source>
</evidence>
<feature type="transmembrane region" description="Helical" evidence="14">
    <location>
        <begin position="447"/>
        <end position="465"/>
    </location>
</feature>
<keyword evidence="7" id="KW-0375">Hydrogen ion transport</keyword>
<feature type="transmembrane region" description="Helical" evidence="14">
    <location>
        <begin position="163"/>
        <end position="183"/>
    </location>
</feature>
<keyword evidence="4" id="KW-0050">Antiport</keyword>
<evidence type="ECO:0000256" key="13">
    <source>
        <dbReference type="RuleBase" id="RU000320"/>
    </source>
</evidence>
<sequence>MNNFVILPILIPLLAAVALIFMKKRLMLTRVFSAAASVLAIVISGILVQTVFTKGVQTLNLGGWKAPYGIVLAADQFASLLVLTTSVIGLLIVLYSYRSIGEKRERSFYYSGVQFLLAGVSGAFLTGDLFNMYVFFELLLIASYMLIVLGGTKIQLRESLKYIVFNIVSSALFVIGVGFLYAVTGTLNMADLSVKISESGQTGLITVIGVLFLIVFGLKGGIFPFYFWLPGSYYAPPTAIAALFGALLTKVGLYAITRVFTLIFIHDTQFTHQLMMWLAALTILFGVIGSIAYSDVMKIVIYNIITAVGIILFGIAVNTPASIQGAIYYLIHDMLIKGALFMLAGTLITLTGTASLHKMSGLIKRYPVLGWMFLISAVSLAGIPPFSGFVGKFKIAEGGFAQGEFVISILVLLSSLLVLYSVLKIFMYAFWGEEKETPNQEKRTAKGLLYPAAVFLLLSLLFGLGTEYVSPYVNQAAETLLNPEKYIEAVLKE</sequence>